<dbReference type="RefSeq" id="WP_023201964.1">
    <property type="nucleotide sequence ID" value="NZ_CBDHOZ010000032.1"/>
</dbReference>
<organism evidence="1">
    <name type="scientific">Salmonella enterica subsp. enterica serovar Havana</name>
    <dbReference type="NCBI Taxonomy" id="179997"/>
    <lineage>
        <taxon>Bacteria</taxon>
        <taxon>Pseudomonadati</taxon>
        <taxon>Pseudomonadota</taxon>
        <taxon>Gammaproteobacteria</taxon>
        <taxon>Enterobacterales</taxon>
        <taxon>Enterobacteriaceae</taxon>
        <taxon>Salmonella</taxon>
    </lineage>
</organism>
<dbReference type="Pfam" id="PF17236">
    <property type="entry name" value="SU10_MCP"/>
    <property type="match status" value="1"/>
</dbReference>
<evidence type="ECO:0000313" key="1">
    <source>
        <dbReference type="EMBL" id="EBV2394235.1"/>
    </source>
</evidence>
<comment type="caution">
    <text evidence="1">The sequence shown here is derived from an EMBL/GenBank/DDBJ whole genome shotgun (WGS) entry which is preliminary data.</text>
</comment>
<gene>
    <name evidence="1" type="ORF">DN323_01065</name>
</gene>
<name>A0A3V3U5P2_SALET</name>
<dbReference type="AlphaFoldDB" id="A0A3V3U5P2"/>
<accession>A0A3V3U5P2</accession>
<protein>
    <submittedName>
        <fullName evidence="1">Uncharacterized protein</fullName>
    </submittedName>
</protein>
<dbReference type="EMBL" id="AAHEPM010000001">
    <property type="protein sequence ID" value="EBV2394235.1"/>
    <property type="molecule type" value="Genomic_DNA"/>
</dbReference>
<sequence>MAQLYSYEHIGVKDDVTNRIYNLGVQDVQRLPFSNSIGKSKASNQKHEWQIDFDEKPGENAYPEDYEYSDVVDSYTPTIPMYNYCQKLIVGVRVTTEAQLQTYWAGEDDDQFSYQAKKKARKLLRDWEWACLNNGGYVAPSTDQSTGKPTAAKMAGVQALISSTDNGVTVSADPLSGAITYATSASTTPTEDDILDMMEQLWTANATAEIMMVSPSMKETISGMQEKDPTRVRVFENDDSISFEVSSIKDAMGNIVKVVYHNMMPANCVFFYSSKNWREAVWQAPLSEPVPKSGGARKAIISKIATLQHDNPWCSGWIQGKPADPVQSTKKAA</sequence>
<dbReference type="InterPro" id="IPR035198">
    <property type="entry name" value="SU10_MCP"/>
</dbReference>
<reference evidence="1" key="1">
    <citation type="submission" date="2018-06" db="EMBL/GenBank/DDBJ databases">
        <authorList>
            <person name="Ashton P.M."/>
            <person name="Dallman T."/>
            <person name="Nair S."/>
            <person name="De Pinna E."/>
            <person name="Peters T."/>
            <person name="Grant K."/>
        </authorList>
    </citation>
    <scope>NUCLEOTIDE SEQUENCE</scope>
    <source>
        <strain evidence="1">288881</strain>
    </source>
</reference>
<proteinExistence type="predicted"/>